<dbReference type="OrthoDB" id="1340359at2"/>
<accession>A0A563DKE7</accession>
<comment type="caution">
    <text evidence="1">The sequence shown here is derived from an EMBL/GenBank/DDBJ whole genome shotgun (WGS) entry which is preliminary data.</text>
</comment>
<organism evidence="1 2">
    <name type="scientific">Apibacter muscae</name>
    <dbReference type="NCBI Taxonomy" id="2509004"/>
    <lineage>
        <taxon>Bacteria</taxon>
        <taxon>Pseudomonadati</taxon>
        <taxon>Bacteroidota</taxon>
        <taxon>Flavobacteriia</taxon>
        <taxon>Flavobacteriales</taxon>
        <taxon>Weeksellaceae</taxon>
        <taxon>Apibacter</taxon>
    </lineage>
</organism>
<reference evidence="1 2" key="1">
    <citation type="submission" date="2019-02" db="EMBL/GenBank/DDBJ databases">
        <title>Apibacter muscae sp. nov.: a novel member of the house fly microbiota.</title>
        <authorList>
            <person name="Park R."/>
        </authorList>
    </citation>
    <scope>NUCLEOTIDE SEQUENCE [LARGE SCALE GENOMIC DNA]</scope>
    <source>
        <strain evidence="1 2">AL1</strain>
    </source>
</reference>
<evidence type="ECO:0000313" key="1">
    <source>
        <dbReference type="EMBL" id="TWP30491.1"/>
    </source>
</evidence>
<dbReference type="RefSeq" id="WP_146261129.1">
    <property type="nucleotide sequence ID" value="NZ_SELG01000024.1"/>
</dbReference>
<dbReference type="Proteomes" id="UP000319499">
    <property type="component" value="Unassembled WGS sequence"/>
</dbReference>
<dbReference type="EMBL" id="SELH01000011">
    <property type="protein sequence ID" value="TWP30491.1"/>
    <property type="molecule type" value="Genomic_DNA"/>
</dbReference>
<sequence>MKYITSIFFFTITRLFVYGQFGINTETPQNTLHVNGSIQITKELNFGGDEKTSGNSGLNEQTLVSNGAGKPPIWSEFKLDNISPSNSGTIIALDGNFEVAQEITVLLSSDFNYSNVNTPVAIPNFNTIIIDNENSFTSGPSGNSFTVNKDGIYMVILNYLIQDAKTNSNPVVGIWDDTENKWIARINDAFNAPNTNVSQSNQTYTLITANPLYKDHVYSLRVGNTSPFILKSTSSGKTGSGQVSMISIKRLK</sequence>
<protein>
    <recommendedName>
        <fullName evidence="3">C1q domain-containing protein</fullName>
    </recommendedName>
</protein>
<gene>
    <name evidence="1" type="ORF">ETU09_00385</name>
</gene>
<dbReference type="AlphaFoldDB" id="A0A563DKE7"/>
<evidence type="ECO:0000313" key="2">
    <source>
        <dbReference type="Proteomes" id="UP000319499"/>
    </source>
</evidence>
<keyword evidence="2" id="KW-1185">Reference proteome</keyword>
<name>A0A563DKE7_9FLAO</name>
<proteinExistence type="predicted"/>
<evidence type="ECO:0008006" key="3">
    <source>
        <dbReference type="Google" id="ProtNLM"/>
    </source>
</evidence>